<dbReference type="KEGG" id="muo:115464243"/>
<proteinExistence type="predicted"/>
<dbReference type="GeneID" id="115464243"/>
<sequence>MGGEIAEEGRASPLLHLDLHNFEEPGNRGSRYVLTSPRSLEACARQGVLPVQLVHKPLRKFLSEHPAASQVGAMRLYEEAEKQRRRNLRRCQQERQKLLREGEKEEEAVALPTTPVPGASCNSTFTDEDPDCFKREIQKSEEWLRGPSSFTHWGEVPDQGDSNSKEEPLGSGGGRPIAARKSWSSGDVNLRGSAAARRKALLLARGIEREAPLPAKDRKIAALMLVRHQEERERQERGLRPAWEELKQDKSTDRDGGGRKTRPPSEKSKAQREKRNREHLVQEKENADKRNQPPEKKIGQALRARLLEERRRIQLGDEYDRIRHLKQQVDKQLRAEETAKRAVLEGKLQRSKGAYELLIEEKNKELKERAVRESEQMTKAKMRAGMQEQQQRKRKELLLQRTNQKIQQARECVFKHIQEKAERVREFNAQKERAHSLLKQRVDEEEEYHRRGMEQFIKMKSKKSDQILKEKETSLEESRKIARASFYMRDRVREQINSRPFNQMVLEAQLNASLIK</sequence>
<feature type="region of interest" description="Disordered" evidence="1">
    <location>
        <begin position="144"/>
        <end position="191"/>
    </location>
</feature>
<dbReference type="InterPro" id="IPR029090">
    <property type="entry name" value="DUF4659"/>
</dbReference>
<gene>
    <name evidence="3" type="primary">CCDC185</name>
</gene>
<evidence type="ECO:0000313" key="2">
    <source>
        <dbReference type="Proteomes" id="UP000515156"/>
    </source>
</evidence>
<organism evidence="2 3">
    <name type="scientific">Microcaecilia unicolor</name>
    <dbReference type="NCBI Taxonomy" id="1415580"/>
    <lineage>
        <taxon>Eukaryota</taxon>
        <taxon>Metazoa</taxon>
        <taxon>Chordata</taxon>
        <taxon>Craniata</taxon>
        <taxon>Vertebrata</taxon>
        <taxon>Euteleostomi</taxon>
        <taxon>Amphibia</taxon>
        <taxon>Gymnophiona</taxon>
        <taxon>Siphonopidae</taxon>
        <taxon>Microcaecilia</taxon>
    </lineage>
</organism>
<dbReference type="CTD" id="164127"/>
<dbReference type="Proteomes" id="UP000515156">
    <property type="component" value="Chromosome 3"/>
</dbReference>
<accession>A0A6P7XB16</accession>
<name>A0A6P7XB16_9AMPH</name>
<dbReference type="Pfam" id="PF15558">
    <property type="entry name" value="DUF4659"/>
    <property type="match status" value="1"/>
</dbReference>
<feature type="region of interest" description="Disordered" evidence="1">
    <location>
        <begin position="99"/>
        <end position="128"/>
    </location>
</feature>
<dbReference type="AlphaFoldDB" id="A0A6P7XB16"/>
<evidence type="ECO:0000256" key="1">
    <source>
        <dbReference type="SAM" id="MobiDB-lite"/>
    </source>
</evidence>
<dbReference type="RefSeq" id="XP_030050501.1">
    <property type="nucleotide sequence ID" value="XM_030194641.1"/>
</dbReference>
<dbReference type="OrthoDB" id="200110at2759"/>
<keyword evidence="2" id="KW-1185">Reference proteome</keyword>
<dbReference type="InParanoid" id="A0A6P7XB16"/>
<protein>
    <submittedName>
        <fullName evidence="3">Coiled-coil domain-containing protein 185</fullName>
    </submittedName>
</protein>
<reference evidence="3" key="1">
    <citation type="submission" date="2025-08" db="UniProtKB">
        <authorList>
            <consortium name="RefSeq"/>
        </authorList>
    </citation>
    <scope>IDENTIFICATION</scope>
</reference>
<dbReference type="PANTHER" id="PTHR33663">
    <property type="entry name" value="COILED-COIL DOMAIN-CONTAINING PROTEIN 177"/>
    <property type="match status" value="1"/>
</dbReference>
<dbReference type="PANTHER" id="PTHR33663:SF3">
    <property type="entry name" value="COILED-COIL DOMAIN-CONTAINING PROTEIN 185"/>
    <property type="match status" value="1"/>
</dbReference>
<feature type="region of interest" description="Disordered" evidence="1">
    <location>
        <begin position="231"/>
        <end position="298"/>
    </location>
</feature>
<evidence type="ECO:0000313" key="3">
    <source>
        <dbReference type="RefSeq" id="XP_030050501.1"/>
    </source>
</evidence>